<evidence type="ECO:0000313" key="7">
    <source>
        <dbReference type="Proteomes" id="UP000235347"/>
    </source>
</evidence>
<dbReference type="Pfam" id="PF03466">
    <property type="entry name" value="LysR_substrate"/>
    <property type="match status" value="1"/>
</dbReference>
<dbReference type="InterPro" id="IPR036388">
    <property type="entry name" value="WH-like_DNA-bd_sf"/>
</dbReference>
<dbReference type="Proteomes" id="UP000235347">
    <property type="component" value="Unassembled WGS sequence"/>
</dbReference>
<dbReference type="GO" id="GO:0003700">
    <property type="term" value="F:DNA-binding transcription factor activity"/>
    <property type="evidence" value="ECO:0007669"/>
    <property type="project" value="InterPro"/>
</dbReference>
<feature type="domain" description="HTH lysR-type" evidence="5">
    <location>
        <begin position="1"/>
        <end position="58"/>
    </location>
</feature>
<evidence type="ECO:0000256" key="2">
    <source>
        <dbReference type="ARBA" id="ARBA00023015"/>
    </source>
</evidence>
<evidence type="ECO:0000256" key="3">
    <source>
        <dbReference type="ARBA" id="ARBA00023125"/>
    </source>
</evidence>
<dbReference type="PANTHER" id="PTHR30346:SF0">
    <property type="entry name" value="HCA OPERON TRANSCRIPTIONAL ACTIVATOR HCAR"/>
    <property type="match status" value="1"/>
</dbReference>
<gene>
    <name evidence="6" type="ORF">C0Z19_08535</name>
</gene>
<evidence type="ECO:0000259" key="5">
    <source>
        <dbReference type="PROSITE" id="PS50931"/>
    </source>
</evidence>
<dbReference type="SUPFAM" id="SSF53850">
    <property type="entry name" value="Periplasmic binding protein-like II"/>
    <property type="match status" value="1"/>
</dbReference>
<dbReference type="InterPro" id="IPR000847">
    <property type="entry name" value="LysR_HTH_N"/>
</dbReference>
<dbReference type="PANTHER" id="PTHR30346">
    <property type="entry name" value="TRANSCRIPTIONAL DUAL REGULATOR HCAR-RELATED"/>
    <property type="match status" value="1"/>
</dbReference>
<dbReference type="InterPro" id="IPR036390">
    <property type="entry name" value="WH_DNA-bd_sf"/>
</dbReference>
<proteinExistence type="inferred from homology"/>
<dbReference type="Gene3D" id="1.10.10.10">
    <property type="entry name" value="Winged helix-like DNA-binding domain superfamily/Winged helix DNA-binding domain"/>
    <property type="match status" value="1"/>
</dbReference>
<keyword evidence="7" id="KW-1185">Reference proteome</keyword>
<reference evidence="6 7" key="1">
    <citation type="submission" date="2018-01" db="EMBL/GenBank/DDBJ databases">
        <title>Whole genome analyses suggest that Burkholderia sensu lato contains two further novel genera in the rhizoxinica-symbiotica group Mycetohabitans gen. nov., and Trinickia gen. nov.: implications for the evolution of diazotrophy and nodulation in the Burkholderiaceae.</title>
        <authorList>
            <person name="Estrada-de los Santos P."/>
            <person name="Palmer M."/>
            <person name="Chavez-Ramirez B."/>
            <person name="Beukes C."/>
            <person name="Steenkamp E.T."/>
            <person name="Hirsch A.M."/>
            <person name="Manyaka P."/>
            <person name="Maluk M."/>
            <person name="Lafos M."/>
            <person name="Crook M."/>
            <person name="Gross E."/>
            <person name="Simon M.F."/>
            <person name="Bueno dos Reis Junior F."/>
            <person name="Poole P.S."/>
            <person name="Venter S.N."/>
            <person name="James E.K."/>
        </authorList>
    </citation>
    <scope>NUCLEOTIDE SEQUENCE [LARGE SCALE GENOMIC DNA]</scope>
    <source>
        <strain evidence="6 7">GP25-8</strain>
    </source>
</reference>
<dbReference type="RefSeq" id="WP_102609383.1">
    <property type="nucleotide sequence ID" value="NZ_CADIKD010000001.1"/>
</dbReference>
<comment type="caution">
    <text evidence="6">The sequence shown here is derived from an EMBL/GenBank/DDBJ whole genome shotgun (WGS) entry which is preliminary data.</text>
</comment>
<dbReference type="FunFam" id="1.10.10.10:FF:000001">
    <property type="entry name" value="LysR family transcriptional regulator"/>
    <property type="match status" value="1"/>
</dbReference>
<dbReference type="GO" id="GO:0032993">
    <property type="term" value="C:protein-DNA complex"/>
    <property type="evidence" value="ECO:0007669"/>
    <property type="project" value="TreeGrafter"/>
</dbReference>
<keyword evidence="3" id="KW-0238">DNA-binding</keyword>
<sequence length="307" mass="34192">MELQQLRYFVAVAETEHVARAAERLHISQSPLSRQIRQLEDHLGLQLFERIKQRVRLTPAGRDFLVQARDLLSQAERMEERARQVGKGEACALSIGYCEGIIHNGRLPAALRRFRSAHPRVSLKLAAMRSGEQIEALERSLIDVALVYNLPQPSESLQSRLLTSEPFVLALADDHPLAKRATVNAKDLDGMPWIALPKSINPAARERFLAACASCGFTPDIQFEVAQVSTTLGLVSAGLGVAIMQSSMRRMSPPGVVFKPMDWLPLTVEIHLLWRTHAQTAGVRHFMRALEETGVVVDPLPTLHVIR</sequence>
<dbReference type="CDD" id="cd08414">
    <property type="entry name" value="PBP2_LTTR_aromatics_like"/>
    <property type="match status" value="1"/>
</dbReference>
<keyword evidence="2" id="KW-0805">Transcription regulation</keyword>
<name>A0A2N7W886_9BURK</name>
<keyword evidence="4" id="KW-0804">Transcription</keyword>
<organism evidence="6 7">
    <name type="scientific">Trinickia soli</name>
    <dbReference type="NCBI Taxonomy" id="380675"/>
    <lineage>
        <taxon>Bacteria</taxon>
        <taxon>Pseudomonadati</taxon>
        <taxon>Pseudomonadota</taxon>
        <taxon>Betaproteobacteria</taxon>
        <taxon>Burkholderiales</taxon>
        <taxon>Burkholderiaceae</taxon>
        <taxon>Trinickia</taxon>
    </lineage>
</organism>
<accession>A0A2N7W886</accession>
<evidence type="ECO:0000256" key="1">
    <source>
        <dbReference type="ARBA" id="ARBA00009437"/>
    </source>
</evidence>
<dbReference type="EMBL" id="PNYB01000006">
    <property type="protein sequence ID" value="PMS25611.1"/>
    <property type="molecule type" value="Genomic_DNA"/>
</dbReference>
<dbReference type="PRINTS" id="PR00039">
    <property type="entry name" value="HTHLYSR"/>
</dbReference>
<dbReference type="Pfam" id="PF00126">
    <property type="entry name" value="HTH_1"/>
    <property type="match status" value="1"/>
</dbReference>
<dbReference type="AlphaFoldDB" id="A0A2N7W886"/>
<dbReference type="PROSITE" id="PS50931">
    <property type="entry name" value="HTH_LYSR"/>
    <property type="match status" value="1"/>
</dbReference>
<protein>
    <submittedName>
        <fullName evidence="6">LysR family transcriptional regulator</fullName>
    </submittedName>
</protein>
<evidence type="ECO:0000256" key="4">
    <source>
        <dbReference type="ARBA" id="ARBA00023163"/>
    </source>
</evidence>
<comment type="similarity">
    <text evidence="1">Belongs to the LysR transcriptional regulatory family.</text>
</comment>
<dbReference type="GO" id="GO:0003677">
    <property type="term" value="F:DNA binding"/>
    <property type="evidence" value="ECO:0007669"/>
    <property type="project" value="UniProtKB-KW"/>
</dbReference>
<dbReference type="Gene3D" id="3.40.190.10">
    <property type="entry name" value="Periplasmic binding protein-like II"/>
    <property type="match status" value="2"/>
</dbReference>
<dbReference type="InterPro" id="IPR005119">
    <property type="entry name" value="LysR_subst-bd"/>
</dbReference>
<dbReference type="SUPFAM" id="SSF46785">
    <property type="entry name" value="Winged helix' DNA-binding domain"/>
    <property type="match status" value="1"/>
</dbReference>
<evidence type="ECO:0000313" key="6">
    <source>
        <dbReference type="EMBL" id="PMS25611.1"/>
    </source>
</evidence>